<proteinExistence type="predicted"/>
<organism evidence="1">
    <name type="scientific">Anopheles braziliensis</name>
    <dbReference type="NCBI Taxonomy" id="58242"/>
    <lineage>
        <taxon>Eukaryota</taxon>
        <taxon>Metazoa</taxon>
        <taxon>Ecdysozoa</taxon>
        <taxon>Arthropoda</taxon>
        <taxon>Hexapoda</taxon>
        <taxon>Insecta</taxon>
        <taxon>Pterygota</taxon>
        <taxon>Neoptera</taxon>
        <taxon>Endopterygota</taxon>
        <taxon>Diptera</taxon>
        <taxon>Nematocera</taxon>
        <taxon>Culicoidea</taxon>
        <taxon>Culicidae</taxon>
        <taxon>Anophelinae</taxon>
        <taxon>Anopheles</taxon>
    </lineage>
</organism>
<accession>A0A2M3ZWA0</accession>
<dbReference type="AlphaFoldDB" id="A0A2M3ZWA0"/>
<evidence type="ECO:0000313" key="1">
    <source>
        <dbReference type="EMBL" id="MBW32730.1"/>
    </source>
</evidence>
<name>A0A2M3ZWA0_9DIPT</name>
<reference evidence="1" key="1">
    <citation type="submission" date="2018-01" db="EMBL/GenBank/DDBJ databases">
        <title>An insight into the sialome of Amazonian anophelines.</title>
        <authorList>
            <person name="Ribeiro J.M."/>
            <person name="Scarpassa V."/>
            <person name="Calvo E."/>
        </authorList>
    </citation>
    <scope>NUCLEOTIDE SEQUENCE</scope>
    <source>
        <tissue evidence="1">Salivary glands</tissue>
    </source>
</reference>
<protein>
    <submittedName>
        <fullName evidence="1">Putative secreted peptide</fullName>
    </submittedName>
</protein>
<dbReference type="EMBL" id="GGFM01011979">
    <property type="protein sequence ID" value="MBW32730.1"/>
    <property type="molecule type" value="Transcribed_RNA"/>
</dbReference>
<sequence>MLQRQQHLPAVSFLLSIYVCVPRDLVGTARVISRLICVKRLAYPHLLVPGKNDDLSATLCVVKDFHSLNVQYSTAGYVSMLDSHQAHRDC</sequence>